<dbReference type="SUPFAM" id="SSF56219">
    <property type="entry name" value="DNase I-like"/>
    <property type="match status" value="1"/>
</dbReference>
<sequence>MLDQHIGPIILAGDFNTWRQGRMDVVTQFAKSLGLVDVQLGKDQRIKVFGKPLDHLYYRELQLVKAEAPLTDASDHNPIIAQFKLQ</sequence>
<name>A0A090QZD4_9GAMM</name>
<dbReference type="EMBL" id="BBMN01000026">
    <property type="protein sequence ID" value="GAL08505.1"/>
    <property type="molecule type" value="Genomic_DNA"/>
</dbReference>
<evidence type="ECO:0000313" key="2">
    <source>
        <dbReference type="Proteomes" id="UP000029227"/>
    </source>
</evidence>
<evidence type="ECO:0000313" key="1">
    <source>
        <dbReference type="EMBL" id="GAL08505.1"/>
    </source>
</evidence>
<protein>
    <recommendedName>
        <fullName evidence="3">Endonuclease/exonuclease/phosphatase domain-containing protein</fullName>
    </recommendedName>
</protein>
<accession>A0A090QZD4</accession>
<dbReference type="AlphaFoldDB" id="A0A090QZD4"/>
<dbReference type="STRING" id="754436.JCM19237_101"/>
<reference evidence="1 2" key="1">
    <citation type="journal article" date="2014" name="Genome Announc.">
        <title>Draft Genome Sequences of Two Vibrionaceae Species, Vibrio ponticus C121 and Photobacterium aphoticum C119, Isolated as Coral Reef Microbiota.</title>
        <authorList>
            <person name="Al-saari N."/>
            <person name="Meirelles P.M."/>
            <person name="Mino S."/>
            <person name="Suda W."/>
            <person name="Oshima K."/>
            <person name="Hattori M."/>
            <person name="Ohkuma M."/>
            <person name="Thompson F.L."/>
            <person name="Gomez-Gil B."/>
            <person name="Sawabe T."/>
            <person name="Sawabe T."/>
        </authorList>
    </citation>
    <scope>NUCLEOTIDE SEQUENCE [LARGE SCALE GENOMIC DNA]</scope>
    <source>
        <strain evidence="1 2">JCM 19237</strain>
    </source>
</reference>
<proteinExistence type="predicted"/>
<comment type="caution">
    <text evidence="1">The sequence shown here is derived from an EMBL/GenBank/DDBJ whole genome shotgun (WGS) entry which is preliminary data.</text>
</comment>
<gene>
    <name evidence="1" type="ORF">JCM19237_101</name>
</gene>
<dbReference type="InterPro" id="IPR036691">
    <property type="entry name" value="Endo/exonu/phosph_ase_sf"/>
</dbReference>
<dbReference type="Gene3D" id="3.60.10.10">
    <property type="entry name" value="Endonuclease/exonuclease/phosphatase"/>
    <property type="match status" value="1"/>
</dbReference>
<dbReference type="Proteomes" id="UP000029227">
    <property type="component" value="Unassembled WGS sequence"/>
</dbReference>
<dbReference type="eggNOG" id="COG3021">
    <property type="taxonomic scope" value="Bacteria"/>
</dbReference>
<evidence type="ECO:0008006" key="3">
    <source>
        <dbReference type="Google" id="ProtNLM"/>
    </source>
</evidence>
<organism evidence="1 2">
    <name type="scientific">Photobacterium aphoticum</name>
    <dbReference type="NCBI Taxonomy" id="754436"/>
    <lineage>
        <taxon>Bacteria</taxon>
        <taxon>Pseudomonadati</taxon>
        <taxon>Pseudomonadota</taxon>
        <taxon>Gammaproteobacteria</taxon>
        <taxon>Vibrionales</taxon>
        <taxon>Vibrionaceae</taxon>
        <taxon>Photobacterium</taxon>
    </lineage>
</organism>